<dbReference type="InterPro" id="IPR036291">
    <property type="entry name" value="NAD(P)-bd_dom_sf"/>
</dbReference>
<dbReference type="InterPro" id="IPR011032">
    <property type="entry name" value="GroES-like_sf"/>
</dbReference>
<dbReference type="Gene3D" id="3.90.180.10">
    <property type="entry name" value="Medium-chain alcohol dehydrogenases, catalytic domain"/>
    <property type="match status" value="1"/>
</dbReference>
<accession>A0ABT6NF62</accession>
<comment type="caution">
    <text evidence="2">The sequence shown here is derived from an EMBL/GenBank/DDBJ whole genome shotgun (WGS) entry which is preliminary data.</text>
</comment>
<gene>
    <name evidence="2" type="ORF">QE109_12750</name>
</gene>
<dbReference type="InterPro" id="IPR020843">
    <property type="entry name" value="ER"/>
</dbReference>
<dbReference type="RefSeq" id="WP_281094918.1">
    <property type="nucleotide sequence ID" value="NZ_JARYZI010000009.1"/>
</dbReference>
<protein>
    <submittedName>
        <fullName evidence="2">NAD(P)-dependent alcohol dehydrogenase</fullName>
    </submittedName>
</protein>
<dbReference type="SMART" id="SM00829">
    <property type="entry name" value="PKS_ER"/>
    <property type="match status" value="1"/>
</dbReference>
<dbReference type="PANTHER" id="PTHR11695:SF294">
    <property type="entry name" value="RETICULON-4-INTERACTING PROTEIN 1, MITOCHONDRIAL"/>
    <property type="match status" value="1"/>
</dbReference>
<dbReference type="SUPFAM" id="SSF51735">
    <property type="entry name" value="NAD(P)-binding Rossmann-fold domains"/>
    <property type="match status" value="1"/>
</dbReference>
<name>A0ABT6NF62_9FIRM</name>
<dbReference type="Pfam" id="PF08240">
    <property type="entry name" value="ADH_N"/>
    <property type="match status" value="1"/>
</dbReference>
<organism evidence="2 3">
    <name type="scientific">Fusibacter bizertensis</name>
    <dbReference type="NCBI Taxonomy" id="1488331"/>
    <lineage>
        <taxon>Bacteria</taxon>
        <taxon>Bacillati</taxon>
        <taxon>Bacillota</taxon>
        <taxon>Clostridia</taxon>
        <taxon>Eubacteriales</taxon>
        <taxon>Eubacteriales Family XII. Incertae Sedis</taxon>
        <taxon>Fusibacter</taxon>
    </lineage>
</organism>
<dbReference type="CDD" id="cd08267">
    <property type="entry name" value="MDR1"/>
    <property type="match status" value="1"/>
</dbReference>
<dbReference type="PANTHER" id="PTHR11695">
    <property type="entry name" value="ALCOHOL DEHYDROGENASE RELATED"/>
    <property type="match status" value="1"/>
</dbReference>
<dbReference type="Pfam" id="PF13602">
    <property type="entry name" value="ADH_zinc_N_2"/>
    <property type="match status" value="1"/>
</dbReference>
<evidence type="ECO:0000313" key="3">
    <source>
        <dbReference type="Proteomes" id="UP001158045"/>
    </source>
</evidence>
<dbReference type="EMBL" id="JARYZI010000009">
    <property type="protein sequence ID" value="MDH8679022.1"/>
    <property type="molecule type" value="Genomic_DNA"/>
</dbReference>
<evidence type="ECO:0000313" key="2">
    <source>
        <dbReference type="EMBL" id="MDH8679022.1"/>
    </source>
</evidence>
<keyword evidence="3" id="KW-1185">Reference proteome</keyword>
<dbReference type="InterPro" id="IPR050700">
    <property type="entry name" value="YIM1/Zinc_Alcohol_DH_Fams"/>
</dbReference>
<reference evidence="2 3" key="1">
    <citation type="submission" date="2023-04" db="EMBL/GenBank/DDBJ databases">
        <title>Fusibacter bizertensis strain WBS, isolated from littoral bottom sediments of the Arctic seas - biochemical and genomic analysis.</title>
        <authorList>
            <person name="Brioukhanov A.L."/>
        </authorList>
    </citation>
    <scope>NUCLEOTIDE SEQUENCE [LARGE SCALE GENOMIC DNA]</scope>
    <source>
        <strain evidence="2 3">WBS</strain>
    </source>
</reference>
<dbReference type="Proteomes" id="UP001158045">
    <property type="component" value="Unassembled WGS sequence"/>
</dbReference>
<dbReference type="SUPFAM" id="SSF50129">
    <property type="entry name" value="GroES-like"/>
    <property type="match status" value="1"/>
</dbReference>
<dbReference type="Gene3D" id="3.40.50.720">
    <property type="entry name" value="NAD(P)-binding Rossmann-like Domain"/>
    <property type="match status" value="1"/>
</dbReference>
<sequence length="318" mass="34778">MKAIRYHKFGAPRVLKVEEVDNLNFNDHQLLVEVYATTVNSGDCHLRSGTPLLARIFAGPIVPRQKILGTAYSGKVVQVGANISKYKVGDEILGSLGIKSGTYAEYIAIEENSVVVKKPLGLTHEEAASLIFGSLSAKYFLTKAGIARKKRVLVIGAAGSVGSYAVQYAKSIGAHVTGVCHSQSVEFVIGIGADRTIDYTLENLSDYKMQFDIILDTVGKESLSVIKSCLAINGNYITTVVRIGVIIRQFFNKENGKKFMFDVTKSKSSDLEHIIELVKIGVYNPLIDAVYKYDEVVKAHHYVEGNRKSGAVVLNMKV</sequence>
<proteinExistence type="predicted"/>
<dbReference type="InterPro" id="IPR013154">
    <property type="entry name" value="ADH-like_N"/>
</dbReference>
<feature type="domain" description="Enoyl reductase (ER)" evidence="1">
    <location>
        <begin position="10"/>
        <end position="314"/>
    </location>
</feature>
<evidence type="ECO:0000259" key="1">
    <source>
        <dbReference type="SMART" id="SM00829"/>
    </source>
</evidence>